<comment type="caution">
    <text evidence="2">The sequence shown here is derived from an EMBL/GenBank/DDBJ whole genome shotgun (WGS) entry which is preliminary data.</text>
</comment>
<dbReference type="EMBL" id="LAZR01046062">
    <property type="protein sequence ID" value="KKK97417.1"/>
    <property type="molecule type" value="Genomic_DNA"/>
</dbReference>
<sequence>GADTNWPAFKKRVKGALKRQHEHLHPPGYRAEKGDSDG</sequence>
<evidence type="ECO:0000313" key="2">
    <source>
        <dbReference type="EMBL" id="KKK97417.1"/>
    </source>
</evidence>
<feature type="non-terminal residue" evidence="2">
    <location>
        <position position="1"/>
    </location>
</feature>
<evidence type="ECO:0000256" key="1">
    <source>
        <dbReference type="SAM" id="MobiDB-lite"/>
    </source>
</evidence>
<reference evidence="2" key="1">
    <citation type="journal article" date="2015" name="Nature">
        <title>Complex archaea that bridge the gap between prokaryotes and eukaryotes.</title>
        <authorList>
            <person name="Spang A."/>
            <person name="Saw J.H."/>
            <person name="Jorgensen S.L."/>
            <person name="Zaremba-Niedzwiedzka K."/>
            <person name="Martijn J."/>
            <person name="Lind A.E."/>
            <person name="van Eijk R."/>
            <person name="Schleper C."/>
            <person name="Guy L."/>
            <person name="Ettema T.J."/>
        </authorList>
    </citation>
    <scope>NUCLEOTIDE SEQUENCE</scope>
</reference>
<feature type="compositionally biased region" description="Basic residues" evidence="1">
    <location>
        <begin position="9"/>
        <end position="22"/>
    </location>
</feature>
<accession>A0A0F8ZUC6</accession>
<proteinExistence type="predicted"/>
<feature type="region of interest" description="Disordered" evidence="1">
    <location>
        <begin position="1"/>
        <end position="38"/>
    </location>
</feature>
<name>A0A0F8ZUC6_9ZZZZ</name>
<dbReference type="AlphaFoldDB" id="A0A0F8ZUC6"/>
<protein>
    <submittedName>
        <fullName evidence="2">Uncharacterized protein</fullName>
    </submittedName>
</protein>
<gene>
    <name evidence="2" type="ORF">LCGC14_2653000</name>
</gene>
<organism evidence="2">
    <name type="scientific">marine sediment metagenome</name>
    <dbReference type="NCBI Taxonomy" id="412755"/>
    <lineage>
        <taxon>unclassified sequences</taxon>
        <taxon>metagenomes</taxon>
        <taxon>ecological metagenomes</taxon>
    </lineage>
</organism>